<accession>A0A2I0WD61</accession>
<proteinExistence type="predicted"/>
<dbReference type="PROSITE" id="PS50994">
    <property type="entry name" value="INTEGRASE"/>
    <property type="match status" value="1"/>
</dbReference>
<dbReference type="EMBL" id="KZ502734">
    <property type="protein sequence ID" value="PKU73598.1"/>
    <property type="molecule type" value="Genomic_DNA"/>
</dbReference>
<dbReference type="InterPro" id="IPR036397">
    <property type="entry name" value="RNaseH_sf"/>
</dbReference>
<evidence type="ECO:0000259" key="1">
    <source>
        <dbReference type="PROSITE" id="PS50994"/>
    </source>
</evidence>
<dbReference type="SUPFAM" id="SSF53098">
    <property type="entry name" value="Ribonuclease H-like"/>
    <property type="match status" value="1"/>
</dbReference>
<evidence type="ECO:0000313" key="3">
    <source>
        <dbReference type="Proteomes" id="UP000233837"/>
    </source>
</evidence>
<feature type="domain" description="Integrase catalytic" evidence="1">
    <location>
        <begin position="1"/>
        <end position="76"/>
    </location>
</feature>
<gene>
    <name evidence="2" type="ORF">MA16_Dca013118</name>
</gene>
<name>A0A2I0WD61_9ASPA</name>
<dbReference type="InterPro" id="IPR012337">
    <property type="entry name" value="RNaseH-like_sf"/>
</dbReference>
<dbReference type="InterPro" id="IPR050951">
    <property type="entry name" value="Retrovirus_Pol_polyprotein"/>
</dbReference>
<protein>
    <recommendedName>
        <fullName evidence="1">Integrase catalytic domain-containing protein</fullName>
    </recommendedName>
</protein>
<dbReference type="Gene3D" id="3.30.420.10">
    <property type="entry name" value="Ribonuclease H-like superfamily/Ribonuclease H"/>
    <property type="match status" value="1"/>
</dbReference>
<dbReference type="PANTHER" id="PTHR37984">
    <property type="entry name" value="PROTEIN CBG26694"/>
    <property type="match status" value="1"/>
</dbReference>
<reference evidence="2 3" key="2">
    <citation type="journal article" date="2017" name="Nature">
        <title>The Apostasia genome and the evolution of orchids.</title>
        <authorList>
            <person name="Zhang G.Q."/>
            <person name="Liu K.W."/>
            <person name="Li Z."/>
            <person name="Lohaus R."/>
            <person name="Hsiao Y.Y."/>
            <person name="Niu S.C."/>
            <person name="Wang J.Y."/>
            <person name="Lin Y.C."/>
            <person name="Xu Q."/>
            <person name="Chen L.J."/>
            <person name="Yoshida K."/>
            <person name="Fujiwara S."/>
            <person name="Wang Z.W."/>
            <person name="Zhang Y.Q."/>
            <person name="Mitsuda N."/>
            <person name="Wang M."/>
            <person name="Liu G.H."/>
            <person name="Pecoraro L."/>
            <person name="Huang H.X."/>
            <person name="Xiao X.J."/>
            <person name="Lin M."/>
            <person name="Wu X.Y."/>
            <person name="Wu W.L."/>
            <person name="Chen Y.Y."/>
            <person name="Chang S.B."/>
            <person name="Sakamoto S."/>
            <person name="Ohme-Takagi M."/>
            <person name="Yagi M."/>
            <person name="Zeng S.J."/>
            <person name="Shen C.Y."/>
            <person name="Yeh C.M."/>
            <person name="Luo Y.B."/>
            <person name="Tsai W.C."/>
            <person name="Van de Peer Y."/>
            <person name="Liu Z.J."/>
        </authorList>
    </citation>
    <scope>NUCLEOTIDE SEQUENCE [LARGE SCALE GENOMIC DNA]</scope>
    <source>
        <tissue evidence="2">The whole plant</tissue>
    </source>
</reference>
<dbReference type="Proteomes" id="UP000233837">
    <property type="component" value="Unassembled WGS sequence"/>
</dbReference>
<dbReference type="GO" id="GO:0015074">
    <property type="term" value="P:DNA integration"/>
    <property type="evidence" value="ECO:0007669"/>
    <property type="project" value="InterPro"/>
</dbReference>
<keyword evidence="3" id="KW-1185">Reference proteome</keyword>
<reference evidence="2 3" key="1">
    <citation type="journal article" date="2016" name="Sci. Rep.">
        <title>The Dendrobium catenatum Lindl. genome sequence provides insights into polysaccharide synthase, floral development and adaptive evolution.</title>
        <authorList>
            <person name="Zhang G.Q."/>
            <person name="Xu Q."/>
            <person name="Bian C."/>
            <person name="Tsai W.C."/>
            <person name="Yeh C.M."/>
            <person name="Liu K.W."/>
            <person name="Yoshida K."/>
            <person name="Zhang L.S."/>
            <person name="Chang S.B."/>
            <person name="Chen F."/>
            <person name="Shi Y."/>
            <person name="Su Y.Y."/>
            <person name="Zhang Y.Q."/>
            <person name="Chen L.J."/>
            <person name="Yin Y."/>
            <person name="Lin M."/>
            <person name="Huang H."/>
            <person name="Deng H."/>
            <person name="Wang Z.W."/>
            <person name="Zhu S.L."/>
            <person name="Zhao X."/>
            <person name="Deng C."/>
            <person name="Niu S.C."/>
            <person name="Huang J."/>
            <person name="Wang M."/>
            <person name="Liu G.H."/>
            <person name="Yang H.J."/>
            <person name="Xiao X.J."/>
            <person name="Hsiao Y.Y."/>
            <person name="Wu W.L."/>
            <person name="Chen Y.Y."/>
            <person name="Mitsuda N."/>
            <person name="Ohme-Takagi M."/>
            <person name="Luo Y.B."/>
            <person name="Van de Peer Y."/>
            <person name="Liu Z.J."/>
        </authorList>
    </citation>
    <scope>NUCLEOTIDE SEQUENCE [LARGE SCALE GENOMIC DNA]</scope>
    <source>
        <tissue evidence="2">The whole plant</tissue>
    </source>
</reference>
<sequence length="106" mass="12493">MWKRLHPAINLSLTYHPQSYGQIEVVNRTLGNMLHCLVQGHPKQWEDFLRQVEFTYNSMPNRSTEKCPFQIVYTKSPNHVFNIYVLPKCSDKTATQLLDQYHDVLT</sequence>
<dbReference type="AlphaFoldDB" id="A0A2I0WD61"/>
<organism evidence="2 3">
    <name type="scientific">Dendrobium catenatum</name>
    <dbReference type="NCBI Taxonomy" id="906689"/>
    <lineage>
        <taxon>Eukaryota</taxon>
        <taxon>Viridiplantae</taxon>
        <taxon>Streptophyta</taxon>
        <taxon>Embryophyta</taxon>
        <taxon>Tracheophyta</taxon>
        <taxon>Spermatophyta</taxon>
        <taxon>Magnoliopsida</taxon>
        <taxon>Liliopsida</taxon>
        <taxon>Asparagales</taxon>
        <taxon>Orchidaceae</taxon>
        <taxon>Epidendroideae</taxon>
        <taxon>Malaxideae</taxon>
        <taxon>Dendrobiinae</taxon>
        <taxon>Dendrobium</taxon>
    </lineage>
</organism>
<evidence type="ECO:0000313" key="2">
    <source>
        <dbReference type="EMBL" id="PKU73598.1"/>
    </source>
</evidence>
<dbReference type="GO" id="GO:0003676">
    <property type="term" value="F:nucleic acid binding"/>
    <property type="evidence" value="ECO:0007669"/>
    <property type="project" value="InterPro"/>
</dbReference>
<dbReference type="PANTHER" id="PTHR37984:SF5">
    <property type="entry name" value="PROTEIN NYNRIN-LIKE"/>
    <property type="match status" value="1"/>
</dbReference>
<dbReference type="InterPro" id="IPR001584">
    <property type="entry name" value="Integrase_cat-core"/>
</dbReference>